<keyword evidence="2" id="KW-0238">DNA-binding</keyword>
<keyword evidence="6" id="KW-1185">Reference proteome</keyword>
<reference evidence="5 6" key="1">
    <citation type="submission" date="2021-06" db="EMBL/GenBank/DDBJ databases">
        <authorList>
            <person name="Sun Q."/>
            <person name="Li D."/>
        </authorList>
    </citation>
    <scope>NUCLEOTIDE SEQUENCE [LARGE SCALE GENOMIC DNA]</scope>
    <source>
        <strain evidence="5 6">MSJ-40</strain>
    </source>
</reference>
<evidence type="ECO:0000256" key="4">
    <source>
        <dbReference type="SAM" id="Coils"/>
    </source>
</evidence>
<dbReference type="RefSeq" id="WP_216518915.1">
    <property type="nucleotide sequence ID" value="NZ_JAHLPM010000006.1"/>
</dbReference>
<keyword evidence="3" id="KW-0804">Transcription</keyword>
<dbReference type="PIRSF" id="PIRSF019455">
    <property type="entry name" value="CopR_AtkY"/>
    <property type="match status" value="1"/>
</dbReference>
<evidence type="ECO:0000256" key="2">
    <source>
        <dbReference type="ARBA" id="ARBA00023125"/>
    </source>
</evidence>
<sequence>MNNIPKISESELEIMKLLWKSSPLSSNEIIDSLSDRTDWSSQTIKTFINRLLNKQVIDFEKSKKSYLYYPLISYDEYVKKENTSFLERVYDGAVDMFFSKFLEEENLSEKEIEHLEEILKQKKQSINNESENPKKRK</sequence>
<evidence type="ECO:0000256" key="3">
    <source>
        <dbReference type="ARBA" id="ARBA00023163"/>
    </source>
</evidence>
<name>A0ABS6E5A3_9FIRM</name>
<dbReference type="InterPro" id="IPR005650">
    <property type="entry name" value="BlaI_family"/>
</dbReference>
<protein>
    <submittedName>
        <fullName evidence="5">BlaI/MecI/CopY family transcriptional regulator</fullName>
    </submittedName>
</protein>
<proteinExistence type="predicted"/>
<evidence type="ECO:0000256" key="1">
    <source>
        <dbReference type="ARBA" id="ARBA00023015"/>
    </source>
</evidence>
<gene>
    <name evidence="5" type="ORF">KQI42_08800</name>
</gene>
<keyword evidence="4" id="KW-0175">Coiled coil</keyword>
<dbReference type="Proteomes" id="UP000749471">
    <property type="component" value="Unassembled WGS sequence"/>
</dbReference>
<feature type="coiled-coil region" evidence="4">
    <location>
        <begin position="105"/>
        <end position="132"/>
    </location>
</feature>
<accession>A0ABS6E5A3</accession>
<keyword evidence="1" id="KW-0805">Transcription regulation</keyword>
<evidence type="ECO:0000313" key="6">
    <source>
        <dbReference type="Proteomes" id="UP000749471"/>
    </source>
</evidence>
<organism evidence="5 6">
    <name type="scientific">Tissierella simiarum</name>
    <dbReference type="NCBI Taxonomy" id="2841534"/>
    <lineage>
        <taxon>Bacteria</taxon>
        <taxon>Bacillati</taxon>
        <taxon>Bacillota</taxon>
        <taxon>Tissierellia</taxon>
        <taxon>Tissierellales</taxon>
        <taxon>Tissierellaceae</taxon>
        <taxon>Tissierella</taxon>
    </lineage>
</organism>
<comment type="caution">
    <text evidence="5">The sequence shown here is derived from an EMBL/GenBank/DDBJ whole genome shotgun (WGS) entry which is preliminary data.</text>
</comment>
<dbReference type="EMBL" id="JAHLPM010000006">
    <property type="protein sequence ID" value="MBU5438104.1"/>
    <property type="molecule type" value="Genomic_DNA"/>
</dbReference>
<evidence type="ECO:0000313" key="5">
    <source>
        <dbReference type="EMBL" id="MBU5438104.1"/>
    </source>
</evidence>
<dbReference type="Pfam" id="PF03965">
    <property type="entry name" value="Penicillinase_R"/>
    <property type="match status" value="1"/>
</dbReference>